<dbReference type="AlphaFoldDB" id="A0A1H4FYH5"/>
<accession>A0A1H4FYH5</accession>
<dbReference type="RefSeq" id="WP_090558169.1">
    <property type="nucleotide sequence ID" value="NZ_FNRA01000008.1"/>
</dbReference>
<organism evidence="1 2">
    <name type="scientific">Pedobacter hartonius</name>
    <dbReference type="NCBI Taxonomy" id="425514"/>
    <lineage>
        <taxon>Bacteria</taxon>
        <taxon>Pseudomonadati</taxon>
        <taxon>Bacteroidota</taxon>
        <taxon>Sphingobacteriia</taxon>
        <taxon>Sphingobacteriales</taxon>
        <taxon>Sphingobacteriaceae</taxon>
        <taxon>Pedobacter</taxon>
    </lineage>
</organism>
<reference evidence="1 2" key="1">
    <citation type="submission" date="2016-10" db="EMBL/GenBank/DDBJ databases">
        <authorList>
            <person name="de Groot N.N."/>
        </authorList>
    </citation>
    <scope>NUCLEOTIDE SEQUENCE [LARGE SCALE GENOMIC DNA]</scope>
    <source>
        <strain evidence="1 2">DSM 19033</strain>
    </source>
</reference>
<evidence type="ECO:0000313" key="2">
    <source>
        <dbReference type="Proteomes" id="UP000198850"/>
    </source>
</evidence>
<dbReference type="STRING" id="425514.SAMN05443550_108223"/>
<name>A0A1H4FYH5_9SPHI</name>
<keyword evidence="2" id="KW-1185">Reference proteome</keyword>
<protein>
    <submittedName>
        <fullName evidence="1">Uncharacterized protein</fullName>
    </submittedName>
</protein>
<dbReference type="EMBL" id="FNRA01000008">
    <property type="protein sequence ID" value="SEB02406.1"/>
    <property type="molecule type" value="Genomic_DNA"/>
</dbReference>
<sequence length="81" mass="9691">MATNKKHRLIFELSKSERELRLKNALNEIVQLTIDMQKPFVYRNNLCIQPNFFIHQYPNGKKFLISQNQENSKESVLREQV</sequence>
<gene>
    <name evidence="1" type="ORF">SAMN05443550_108223</name>
</gene>
<evidence type="ECO:0000313" key="1">
    <source>
        <dbReference type="EMBL" id="SEB02406.1"/>
    </source>
</evidence>
<dbReference type="OrthoDB" id="678521at2"/>
<dbReference type="Proteomes" id="UP000198850">
    <property type="component" value="Unassembled WGS sequence"/>
</dbReference>
<proteinExistence type="predicted"/>